<feature type="domain" description="Cystatin" evidence="2">
    <location>
        <begin position="29"/>
        <end position="122"/>
    </location>
</feature>
<dbReference type="HOGENOM" id="CLU_162219_0_0_1"/>
<dbReference type="KEGG" id="dgr:6569913"/>
<dbReference type="SUPFAM" id="SSF54403">
    <property type="entry name" value="Cystatin/monellin"/>
    <property type="match status" value="1"/>
</dbReference>
<evidence type="ECO:0000256" key="1">
    <source>
        <dbReference type="SAM" id="SignalP"/>
    </source>
</evidence>
<sequence length="132" mass="14643">MGNKFYYLAVFAIVCTVVLVASEEEPAKITPGGHRELSGVELEQAIDNLHTTLYEMAAGDGPNFRASKVTKVTTQVVAGTLVTYIAELTKENTETIHQQCIIKIWSQPWLKENATNIQITCEGDDAKLDRTW</sequence>
<gene>
    <name evidence="3" type="primary">Dgri\GH14130</name>
    <name evidence="3" type="ORF">Dgri_GH14130</name>
</gene>
<dbReference type="Gene3D" id="3.10.450.10">
    <property type="match status" value="1"/>
</dbReference>
<protein>
    <submittedName>
        <fullName evidence="3">GH14130</fullName>
    </submittedName>
</protein>
<name>B4JXY0_DROGR</name>
<feature type="chain" id="PRO_5002813051" evidence="1">
    <location>
        <begin position="23"/>
        <end position="132"/>
    </location>
</feature>
<dbReference type="OrthoDB" id="6357437at2759"/>
<dbReference type="InterPro" id="IPR046350">
    <property type="entry name" value="Cystatin_sf"/>
</dbReference>
<accession>B4JXY0</accession>
<keyword evidence="4" id="KW-1185">Reference proteome</keyword>
<dbReference type="PhylomeDB" id="B4JXY0"/>
<dbReference type="FunCoup" id="B4JXY0">
    <property type="interactions" value="6"/>
</dbReference>
<evidence type="ECO:0000313" key="4">
    <source>
        <dbReference type="Proteomes" id="UP000001070"/>
    </source>
</evidence>
<dbReference type="Proteomes" id="UP000001070">
    <property type="component" value="Unassembled WGS sequence"/>
</dbReference>
<proteinExistence type="predicted"/>
<dbReference type="CDD" id="cd00042">
    <property type="entry name" value="CY"/>
    <property type="match status" value="1"/>
</dbReference>
<dbReference type="AlphaFoldDB" id="B4JXY0"/>
<reference evidence="3 4" key="1">
    <citation type="journal article" date="2007" name="Nature">
        <title>Evolution of genes and genomes on the Drosophila phylogeny.</title>
        <authorList>
            <consortium name="Drosophila 12 Genomes Consortium"/>
            <person name="Clark A.G."/>
            <person name="Eisen M.B."/>
            <person name="Smith D.R."/>
            <person name="Bergman C.M."/>
            <person name="Oliver B."/>
            <person name="Markow T.A."/>
            <person name="Kaufman T.C."/>
            <person name="Kellis M."/>
            <person name="Gelbart W."/>
            <person name="Iyer V.N."/>
            <person name="Pollard D.A."/>
            <person name="Sackton T.B."/>
            <person name="Larracuente A.M."/>
            <person name="Singh N.D."/>
            <person name="Abad J.P."/>
            <person name="Abt D.N."/>
            <person name="Adryan B."/>
            <person name="Aguade M."/>
            <person name="Akashi H."/>
            <person name="Anderson W.W."/>
            <person name="Aquadro C.F."/>
            <person name="Ardell D.H."/>
            <person name="Arguello R."/>
            <person name="Artieri C.G."/>
            <person name="Barbash D.A."/>
            <person name="Barker D."/>
            <person name="Barsanti P."/>
            <person name="Batterham P."/>
            <person name="Batzoglou S."/>
            <person name="Begun D."/>
            <person name="Bhutkar A."/>
            <person name="Blanco E."/>
            <person name="Bosak S.A."/>
            <person name="Bradley R.K."/>
            <person name="Brand A.D."/>
            <person name="Brent M.R."/>
            <person name="Brooks A.N."/>
            <person name="Brown R.H."/>
            <person name="Butlin R.K."/>
            <person name="Caggese C."/>
            <person name="Calvi B.R."/>
            <person name="Bernardo de Carvalho A."/>
            <person name="Caspi A."/>
            <person name="Castrezana S."/>
            <person name="Celniker S.E."/>
            <person name="Chang J.L."/>
            <person name="Chapple C."/>
            <person name="Chatterji S."/>
            <person name="Chinwalla A."/>
            <person name="Civetta A."/>
            <person name="Clifton S.W."/>
            <person name="Comeron J.M."/>
            <person name="Costello J.C."/>
            <person name="Coyne J.A."/>
            <person name="Daub J."/>
            <person name="David R.G."/>
            <person name="Delcher A.L."/>
            <person name="Delehaunty K."/>
            <person name="Do C.B."/>
            <person name="Ebling H."/>
            <person name="Edwards K."/>
            <person name="Eickbush T."/>
            <person name="Evans J.D."/>
            <person name="Filipski A."/>
            <person name="Findeiss S."/>
            <person name="Freyhult E."/>
            <person name="Fulton L."/>
            <person name="Fulton R."/>
            <person name="Garcia A.C."/>
            <person name="Gardiner A."/>
            <person name="Garfield D.A."/>
            <person name="Garvin B.E."/>
            <person name="Gibson G."/>
            <person name="Gilbert D."/>
            <person name="Gnerre S."/>
            <person name="Godfrey J."/>
            <person name="Good R."/>
            <person name="Gotea V."/>
            <person name="Gravely B."/>
            <person name="Greenberg A.J."/>
            <person name="Griffiths-Jones S."/>
            <person name="Gross S."/>
            <person name="Guigo R."/>
            <person name="Gustafson E.A."/>
            <person name="Haerty W."/>
            <person name="Hahn M.W."/>
            <person name="Halligan D.L."/>
            <person name="Halpern A.L."/>
            <person name="Halter G.M."/>
            <person name="Han M.V."/>
            <person name="Heger A."/>
            <person name="Hillier L."/>
            <person name="Hinrichs A.S."/>
            <person name="Holmes I."/>
            <person name="Hoskins R.A."/>
            <person name="Hubisz M.J."/>
            <person name="Hultmark D."/>
            <person name="Huntley M.A."/>
            <person name="Jaffe D.B."/>
            <person name="Jagadeeshan S."/>
            <person name="Jeck W.R."/>
            <person name="Johnson J."/>
            <person name="Jones C.D."/>
            <person name="Jordan W.C."/>
            <person name="Karpen G.H."/>
            <person name="Kataoka E."/>
            <person name="Keightley P.D."/>
            <person name="Kheradpour P."/>
            <person name="Kirkness E.F."/>
            <person name="Koerich L.B."/>
            <person name="Kristiansen K."/>
            <person name="Kudrna D."/>
            <person name="Kulathinal R.J."/>
            <person name="Kumar S."/>
            <person name="Kwok R."/>
            <person name="Lander E."/>
            <person name="Langley C.H."/>
            <person name="Lapoint R."/>
            <person name="Lazzaro B.P."/>
            <person name="Lee S.J."/>
            <person name="Levesque L."/>
            <person name="Li R."/>
            <person name="Lin C.F."/>
            <person name="Lin M.F."/>
            <person name="Lindblad-Toh K."/>
            <person name="Llopart A."/>
            <person name="Long M."/>
            <person name="Low L."/>
            <person name="Lozovsky E."/>
            <person name="Lu J."/>
            <person name="Luo M."/>
            <person name="Machado C.A."/>
            <person name="Makalowski W."/>
            <person name="Marzo M."/>
            <person name="Matsuda M."/>
            <person name="Matzkin L."/>
            <person name="McAllister B."/>
            <person name="McBride C.S."/>
            <person name="McKernan B."/>
            <person name="McKernan K."/>
            <person name="Mendez-Lago M."/>
            <person name="Minx P."/>
            <person name="Mollenhauer M.U."/>
            <person name="Montooth K."/>
            <person name="Mount S.M."/>
            <person name="Mu X."/>
            <person name="Myers E."/>
            <person name="Negre B."/>
            <person name="Newfeld S."/>
            <person name="Nielsen R."/>
            <person name="Noor M.A."/>
            <person name="O'Grady P."/>
            <person name="Pachter L."/>
            <person name="Papaceit M."/>
            <person name="Parisi M.J."/>
            <person name="Parisi M."/>
            <person name="Parts L."/>
            <person name="Pedersen J.S."/>
            <person name="Pesole G."/>
            <person name="Phillippy A.M."/>
            <person name="Ponting C.P."/>
            <person name="Pop M."/>
            <person name="Porcelli D."/>
            <person name="Powell J.R."/>
            <person name="Prohaska S."/>
            <person name="Pruitt K."/>
            <person name="Puig M."/>
            <person name="Quesneville H."/>
            <person name="Ram K.R."/>
            <person name="Rand D."/>
            <person name="Rasmussen M.D."/>
            <person name="Reed L.K."/>
            <person name="Reenan R."/>
            <person name="Reily A."/>
            <person name="Remington K.A."/>
            <person name="Rieger T.T."/>
            <person name="Ritchie M.G."/>
            <person name="Robin C."/>
            <person name="Rogers Y.H."/>
            <person name="Rohde C."/>
            <person name="Rozas J."/>
            <person name="Rubenfield M.J."/>
            <person name="Ruiz A."/>
            <person name="Russo S."/>
            <person name="Salzberg S.L."/>
            <person name="Sanchez-Gracia A."/>
            <person name="Saranga D.J."/>
            <person name="Sato H."/>
            <person name="Schaeffer S.W."/>
            <person name="Schatz M.C."/>
            <person name="Schlenke T."/>
            <person name="Schwartz R."/>
            <person name="Segarra C."/>
            <person name="Singh R.S."/>
            <person name="Sirot L."/>
            <person name="Sirota M."/>
            <person name="Sisneros N.B."/>
            <person name="Smith C.D."/>
            <person name="Smith T.F."/>
            <person name="Spieth J."/>
            <person name="Stage D.E."/>
            <person name="Stark A."/>
            <person name="Stephan W."/>
            <person name="Strausberg R.L."/>
            <person name="Strempel S."/>
            <person name="Sturgill D."/>
            <person name="Sutton G."/>
            <person name="Sutton G.G."/>
            <person name="Tao W."/>
            <person name="Teichmann S."/>
            <person name="Tobari Y.N."/>
            <person name="Tomimura Y."/>
            <person name="Tsolas J.M."/>
            <person name="Valente V.L."/>
            <person name="Venter E."/>
            <person name="Venter J.C."/>
            <person name="Vicario S."/>
            <person name="Vieira F.G."/>
            <person name="Vilella A.J."/>
            <person name="Villasante A."/>
            <person name="Walenz B."/>
            <person name="Wang J."/>
            <person name="Wasserman M."/>
            <person name="Watts T."/>
            <person name="Wilson D."/>
            <person name="Wilson R.K."/>
            <person name="Wing R.A."/>
            <person name="Wolfner M.F."/>
            <person name="Wong A."/>
            <person name="Wong G.K."/>
            <person name="Wu C.I."/>
            <person name="Wu G."/>
            <person name="Yamamoto D."/>
            <person name="Yang H.P."/>
            <person name="Yang S.P."/>
            <person name="Yorke J.A."/>
            <person name="Yoshida K."/>
            <person name="Zdobnov E."/>
            <person name="Zhang P."/>
            <person name="Zhang Y."/>
            <person name="Zimin A.V."/>
            <person name="Baldwin J."/>
            <person name="Abdouelleil A."/>
            <person name="Abdulkadir J."/>
            <person name="Abebe A."/>
            <person name="Abera B."/>
            <person name="Abreu J."/>
            <person name="Acer S.C."/>
            <person name="Aftuck L."/>
            <person name="Alexander A."/>
            <person name="An P."/>
            <person name="Anderson E."/>
            <person name="Anderson S."/>
            <person name="Arachi H."/>
            <person name="Azer M."/>
            <person name="Bachantsang P."/>
            <person name="Barry A."/>
            <person name="Bayul T."/>
            <person name="Berlin A."/>
            <person name="Bessette D."/>
            <person name="Bloom T."/>
            <person name="Blye J."/>
            <person name="Boguslavskiy L."/>
            <person name="Bonnet C."/>
            <person name="Boukhgalter B."/>
            <person name="Bourzgui I."/>
            <person name="Brown A."/>
            <person name="Cahill P."/>
            <person name="Channer S."/>
            <person name="Cheshatsang Y."/>
            <person name="Chuda L."/>
            <person name="Citroen M."/>
            <person name="Collymore A."/>
            <person name="Cooke P."/>
            <person name="Costello M."/>
            <person name="D'Aco K."/>
            <person name="Daza R."/>
            <person name="De Haan G."/>
            <person name="DeGray S."/>
            <person name="DeMaso C."/>
            <person name="Dhargay N."/>
            <person name="Dooley K."/>
            <person name="Dooley E."/>
            <person name="Doricent M."/>
            <person name="Dorje P."/>
            <person name="Dorjee K."/>
            <person name="Dupes A."/>
            <person name="Elong R."/>
            <person name="Falk J."/>
            <person name="Farina A."/>
            <person name="Faro S."/>
            <person name="Ferguson D."/>
            <person name="Fisher S."/>
            <person name="Foley C.D."/>
            <person name="Franke A."/>
            <person name="Friedrich D."/>
            <person name="Gadbois L."/>
            <person name="Gearin G."/>
            <person name="Gearin C.R."/>
            <person name="Giannoukos G."/>
            <person name="Goode T."/>
            <person name="Graham J."/>
            <person name="Grandbois E."/>
            <person name="Grewal S."/>
            <person name="Gyaltsen K."/>
            <person name="Hafez N."/>
            <person name="Hagos B."/>
            <person name="Hall J."/>
            <person name="Henson C."/>
            <person name="Hollinger A."/>
            <person name="Honan T."/>
            <person name="Huard M.D."/>
            <person name="Hughes L."/>
            <person name="Hurhula B."/>
            <person name="Husby M.E."/>
            <person name="Kamat A."/>
            <person name="Kanga B."/>
            <person name="Kashin S."/>
            <person name="Khazanovich D."/>
            <person name="Kisner P."/>
            <person name="Lance K."/>
            <person name="Lara M."/>
            <person name="Lee W."/>
            <person name="Lennon N."/>
            <person name="Letendre F."/>
            <person name="LeVine R."/>
            <person name="Lipovsky A."/>
            <person name="Liu X."/>
            <person name="Liu J."/>
            <person name="Liu S."/>
            <person name="Lokyitsang T."/>
            <person name="Lokyitsang Y."/>
            <person name="Lubonja R."/>
            <person name="Lui A."/>
            <person name="MacDonald P."/>
            <person name="Magnisalis V."/>
            <person name="Maru K."/>
            <person name="Matthews C."/>
            <person name="McCusker W."/>
            <person name="McDonough S."/>
            <person name="Mehta T."/>
            <person name="Meldrim J."/>
            <person name="Meneus L."/>
            <person name="Mihai O."/>
            <person name="Mihalev A."/>
            <person name="Mihova T."/>
            <person name="Mittelman R."/>
            <person name="Mlenga V."/>
            <person name="Montmayeur A."/>
            <person name="Mulrain L."/>
            <person name="Navidi A."/>
            <person name="Naylor J."/>
            <person name="Negash T."/>
            <person name="Nguyen T."/>
            <person name="Nguyen N."/>
            <person name="Nicol R."/>
            <person name="Norbu C."/>
            <person name="Norbu N."/>
            <person name="Novod N."/>
            <person name="O'Neill B."/>
            <person name="Osman S."/>
            <person name="Markiewicz E."/>
            <person name="Oyono O.L."/>
            <person name="Patti C."/>
            <person name="Phunkhang P."/>
            <person name="Pierre F."/>
            <person name="Priest M."/>
            <person name="Raghuraman S."/>
            <person name="Rege F."/>
            <person name="Reyes R."/>
            <person name="Rise C."/>
            <person name="Rogov P."/>
            <person name="Ross K."/>
            <person name="Ryan E."/>
            <person name="Settipalli S."/>
            <person name="Shea T."/>
            <person name="Sherpa N."/>
            <person name="Shi L."/>
            <person name="Shih D."/>
            <person name="Sparrow T."/>
            <person name="Spaulding J."/>
            <person name="Stalker J."/>
            <person name="Stange-Thomann N."/>
            <person name="Stavropoulos S."/>
            <person name="Stone C."/>
            <person name="Strader C."/>
            <person name="Tesfaye S."/>
            <person name="Thomson T."/>
            <person name="Thoulutsang Y."/>
            <person name="Thoulutsang D."/>
            <person name="Topham K."/>
            <person name="Topping I."/>
            <person name="Tsamla T."/>
            <person name="Vassiliev H."/>
            <person name="Vo A."/>
            <person name="Wangchuk T."/>
            <person name="Wangdi T."/>
            <person name="Weiand M."/>
            <person name="Wilkinson J."/>
            <person name="Wilson A."/>
            <person name="Yadav S."/>
            <person name="Young G."/>
            <person name="Yu Q."/>
            <person name="Zembek L."/>
            <person name="Zhong D."/>
            <person name="Zimmer A."/>
            <person name="Zwirko Z."/>
            <person name="Jaffe D.B."/>
            <person name="Alvarez P."/>
            <person name="Brockman W."/>
            <person name="Butler J."/>
            <person name="Chin C."/>
            <person name="Gnerre S."/>
            <person name="Grabherr M."/>
            <person name="Kleber M."/>
            <person name="Mauceli E."/>
            <person name="MacCallum I."/>
        </authorList>
    </citation>
    <scope>NUCLEOTIDE SEQUENCE [LARGE SCALE GENOMIC DNA]</scope>
    <source>
        <strain evidence="4">Tucson 15287-2541.00</strain>
    </source>
</reference>
<dbReference type="InterPro" id="IPR000010">
    <property type="entry name" value="Cystatin_dom"/>
</dbReference>
<dbReference type="SMART" id="SM00043">
    <property type="entry name" value="CY"/>
    <property type="match status" value="1"/>
</dbReference>
<dbReference type="GO" id="GO:0004869">
    <property type="term" value="F:cysteine-type endopeptidase inhibitor activity"/>
    <property type="evidence" value="ECO:0007669"/>
    <property type="project" value="InterPro"/>
</dbReference>
<feature type="signal peptide" evidence="1">
    <location>
        <begin position="1"/>
        <end position="22"/>
    </location>
</feature>
<organism evidence="4">
    <name type="scientific">Drosophila grimshawi</name>
    <name type="common">Hawaiian fruit fly</name>
    <name type="synonym">Idiomyia grimshawi</name>
    <dbReference type="NCBI Taxonomy" id="7222"/>
    <lineage>
        <taxon>Eukaryota</taxon>
        <taxon>Metazoa</taxon>
        <taxon>Ecdysozoa</taxon>
        <taxon>Arthropoda</taxon>
        <taxon>Hexapoda</taxon>
        <taxon>Insecta</taxon>
        <taxon>Pterygota</taxon>
        <taxon>Neoptera</taxon>
        <taxon>Endopterygota</taxon>
        <taxon>Diptera</taxon>
        <taxon>Brachycera</taxon>
        <taxon>Muscomorpha</taxon>
        <taxon>Ephydroidea</taxon>
        <taxon>Drosophilidae</taxon>
        <taxon>Drosophila</taxon>
        <taxon>Hawaiian Drosophila</taxon>
    </lineage>
</organism>
<evidence type="ECO:0000259" key="2">
    <source>
        <dbReference type="SMART" id="SM00043"/>
    </source>
</evidence>
<dbReference type="EMBL" id="CH916377">
    <property type="protein sequence ID" value="EDV90542.1"/>
    <property type="molecule type" value="Genomic_DNA"/>
</dbReference>
<keyword evidence="1" id="KW-0732">Signal</keyword>
<dbReference type="InParanoid" id="B4JXY0"/>
<evidence type="ECO:0000313" key="3">
    <source>
        <dbReference type="EMBL" id="EDV90542.1"/>
    </source>
</evidence>
<dbReference type="OMA" id="NIQITCE"/>
<dbReference type="eggNOG" id="ENOG502SC50">
    <property type="taxonomic scope" value="Eukaryota"/>
</dbReference>
<dbReference type="Pfam" id="PF00031">
    <property type="entry name" value="Cystatin"/>
    <property type="match status" value="1"/>
</dbReference>